<sequence>MDKRIVIPRIVVRPILPPPLEIGARIRPQWLHWQVGRYREKLSFGPGGKGKADIWVPEREGEQHNLILNWFYDTLIPQYGFVGSSQYAAVGTGSTAPDPTQTQLANEIGTSSSPRRTNSVPSGESNEIEALATYGEYNIRRVLEFTEAQVGGLNLTEWGFSPVNTYNGPLMTRELFRDGLGNPIVLTLATDQRLRLIYRYKVTVSPTSAQNVSVNIGGDGPGIRTAKFLPTGMFSTLDSLNTHPNVNYFGILLSSADSTYRQRRGDIVVVDALARGGSIAGVGSVGFSSNAAPLTYIHTTNKFTTNSPNKGLSYSAPSGRSRQASVLIQTPPFGYSPAYPLTRQ</sequence>
<comment type="caution">
    <text evidence="2">The sequence shown here is derived from an EMBL/GenBank/DDBJ whole genome shotgun (WGS) entry which is preliminary data.</text>
</comment>
<evidence type="ECO:0000256" key="1">
    <source>
        <dbReference type="SAM" id="MobiDB-lite"/>
    </source>
</evidence>
<accession>A0ABV6Q0S9</accession>
<keyword evidence="3" id="KW-1185">Reference proteome</keyword>
<protein>
    <submittedName>
        <fullName evidence="2">Uncharacterized protein</fullName>
    </submittedName>
</protein>
<evidence type="ECO:0000313" key="3">
    <source>
        <dbReference type="Proteomes" id="UP001589830"/>
    </source>
</evidence>
<proteinExistence type="predicted"/>
<dbReference type="EMBL" id="JBHLTW010000026">
    <property type="protein sequence ID" value="MFC0595721.1"/>
    <property type="molecule type" value="Genomic_DNA"/>
</dbReference>
<feature type="region of interest" description="Disordered" evidence="1">
    <location>
        <begin position="92"/>
        <end position="124"/>
    </location>
</feature>
<evidence type="ECO:0000313" key="2">
    <source>
        <dbReference type="EMBL" id="MFC0595721.1"/>
    </source>
</evidence>
<name>A0ABV6Q0S9_9DEIN</name>
<dbReference type="RefSeq" id="WP_188848058.1">
    <property type="nucleotide sequence ID" value="NZ_BMPJ01000030.1"/>
</dbReference>
<reference evidence="2 3" key="1">
    <citation type="submission" date="2024-09" db="EMBL/GenBank/DDBJ databases">
        <authorList>
            <person name="Sun Q."/>
            <person name="Mori K."/>
        </authorList>
    </citation>
    <scope>NUCLEOTIDE SEQUENCE [LARGE SCALE GENOMIC DNA]</scope>
    <source>
        <strain evidence="2 3">NCAIM B.02340</strain>
    </source>
</reference>
<gene>
    <name evidence="2" type="ORF">ACFFFP_06020</name>
</gene>
<dbReference type="Proteomes" id="UP001589830">
    <property type="component" value="Unassembled WGS sequence"/>
</dbReference>
<organism evidence="2 3">
    <name type="scientific">Thermus composti</name>
    <dbReference type="NCBI Taxonomy" id="532059"/>
    <lineage>
        <taxon>Bacteria</taxon>
        <taxon>Thermotogati</taxon>
        <taxon>Deinococcota</taxon>
        <taxon>Deinococci</taxon>
        <taxon>Thermales</taxon>
        <taxon>Thermaceae</taxon>
        <taxon>Thermus</taxon>
    </lineage>
</organism>